<keyword evidence="2 3" id="KW-0456">Lyase</keyword>
<sequence>MSTSTPFIATEESYLSPLIPFGPSSTPSDAALHLIPPATLSKLRTLGPLRVRDMRTSSITLQIISHIPIENATPQTCQKINDAMYSQIVMSPDRFQALAMLPCGRGVGKEAGRELARCVSKYRFVGGVMGVKRGGSEGSVDGEAGSLDDKEWEELWAVAERYKVPIALRTVFPSREKIPEFAGAYPESLIGPLLTNFHAHHTTSPLLILRLYLSGVFDRHPNLHLILSQSGHSIPSLLPRILALDSSLLPPKPVRSFLDVWQHNFYVTTADVLDLQSMRLLLEQIPLDRVLFATGYPWEERGRELMKDLRESSIVSKEEWERIAFGNAEWLFGVKIGSGVGKDGKGVARW</sequence>
<keyword evidence="6" id="KW-1185">Reference proteome</keyword>
<dbReference type="SUPFAM" id="SSF51556">
    <property type="entry name" value="Metallo-dependent hydrolases"/>
    <property type="match status" value="1"/>
</dbReference>
<dbReference type="GO" id="GO:0016831">
    <property type="term" value="F:carboxy-lyase activity"/>
    <property type="evidence" value="ECO:0007669"/>
    <property type="project" value="UniProtKB-KW"/>
</dbReference>
<dbReference type="PANTHER" id="PTHR21240:SF30">
    <property type="entry name" value="AMIDOHYDROLASE-RELATED DOMAIN-CONTAINING PROTEIN-RELATED"/>
    <property type="match status" value="1"/>
</dbReference>
<dbReference type="Gene3D" id="3.20.20.140">
    <property type="entry name" value="Metal-dependent hydrolases"/>
    <property type="match status" value="1"/>
</dbReference>
<dbReference type="Proteomes" id="UP000799428">
    <property type="component" value="Unassembled WGS sequence"/>
</dbReference>
<reference evidence="5" key="1">
    <citation type="journal article" date="2020" name="Stud. Mycol.">
        <title>101 Dothideomycetes genomes: a test case for predicting lifestyles and emergence of pathogens.</title>
        <authorList>
            <person name="Haridas S."/>
            <person name="Albert R."/>
            <person name="Binder M."/>
            <person name="Bloem J."/>
            <person name="Labutti K."/>
            <person name="Salamov A."/>
            <person name="Andreopoulos B."/>
            <person name="Baker S."/>
            <person name="Barry K."/>
            <person name="Bills G."/>
            <person name="Bluhm B."/>
            <person name="Cannon C."/>
            <person name="Castanera R."/>
            <person name="Culley D."/>
            <person name="Daum C."/>
            <person name="Ezra D."/>
            <person name="Gonzalez J."/>
            <person name="Henrissat B."/>
            <person name="Kuo A."/>
            <person name="Liang C."/>
            <person name="Lipzen A."/>
            <person name="Lutzoni F."/>
            <person name="Magnuson J."/>
            <person name="Mondo S."/>
            <person name="Nolan M."/>
            <person name="Ohm R."/>
            <person name="Pangilinan J."/>
            <person name="Park H.-J."/>
            <person name="Ramirez L."/>
            <person name="Alfaro M."/>
            <person name="Sun H."/>
            <person name="Tritt A."/>
            <person name="Yoshinaga Y."/>
            <person name="Zwiers L.-H."/>
            <person name="Turgeon B."/>
            <person name="Goodwin S."/>
            <person name="Spatafora J."/>
            <person name="Crous P."/>
            <person name="Grigoriev I."/>
        </authorList>
    </citation>
    <scope>NUCLEOTIDE SEQUENCE</scope>
    <source>
        <strain evidence="5">CBS 279.74</strain>
    </source>
</reference>
<evidence type="ECO:0000256" key="1">
    <source>
        <dbReference type="ARBA" id="ARBA00022793"/>
    </source>
</evidence>
<accession>A0A6G1K258</accession>
<evidence type="ECO:0000313" key="5">
    <source>
        <dbReference type="EMBL" id="KAF2706605.1"/>
    </source>
</evidence>
<dbReference type="EMBL" id="MU005775">
    <property type="protein sequence ID" value="KAF2706605.1"/>
    <property type="molecule type" value="Genomic_DNA"/>
</dbReference>
<feature type="domain" description="Amidohydrolase-related" evidence="4">
    <location>
        <begin position="73"/>
        <end position="333"/>
    </location>
</feature>
<dbReference type="GO" id="GO:0016787">
    <property type="term" value="F:hydrolase activity"/>
    <property type="evidence" value="ECO:0007669"/>
    <property type="project" value="InterPro"/>
</dbReference>
<evidence type="ECO:0000256" key="3">
    <source>
        <dbReference type="RuleBase" id="RU366045"/>
    </source>
</evidence>
<dbReference type="InterPro" id="IPR006680">
    <property type="entry name" value="Amidohydro-rel"/>
</dbReference>
<keyword evidence="1 3" id="KW-0210">Decarboxylase</keyword>
<dbReference type="Pfam" id="PF04909">
    <property type="entry name" value="Amidohydro_2"/>
    <property type="match status" value="1"/>
</dbReference>
<dbReference type="InterPro" id="IPR032466">
    <property type="entry name" value="Metal_Hydrolase"/>
</dbReference>
<dbReference type="InterPro" id="IPR032465">
    <property type="entry name" value="ACMSD"/>
</dbReference>
<evidence type="ECO:0000259" key="4">
    <source>
        <dbReference type="Pfam" id="PF04909"/>
    </source>
</evidence>
<evidence type="ECO:0000256" key="2">
    <source>
        <dbReference type="ARBA" id="ARBA00023239"/>
    </source>
</evidence>
<protein>
    <recommendedName>
        <fullName evidence="4">Amidohydrolase-related domain-containing protein</fullName>
    </recommendedName>
</protein>
<comment type="similarity">
    <text evidence="3">Belongs to the metallo-dependent hydrolases superfamily.</text>
</comment>
<evidence type="ECO:0000313" key="6">
    <source>
        <dbReference type="Proteomes" id="UP000799428"/>
    </source>
</evidence>
<dbReference type="PANTHER" id="PTHR21240">
    <property type="entry name" value="2-AMINO-3-CARBOXYLMUCONATE-6-SEMIALDEHYDE DECARBOXYLASE"/>
    <property type="match status" value="1"/>
</dbReference>
<gene>
    <name evidence="5" type="ORF">K504DRAFT_384772</name>
</gene>
<dbReference type="GO" id="GO:0005829">
    <property type="term" value="C:cytosol"/>
    <property type="evidence" value="ECO:0007669"/>
    <property type="project" value="TreeGrafter"/>
</dbReference>
<dbReference type="AlphaFoldDB" id="A0A6G1K258"/>
<name>A0A6G1K258_9PLEO</name>
<dbReference type="OrthoDB" id="432010at2759"/>
<dbReference type="GO" id="GO:0019748">
    <property type="term" value="P:secondary metabolic process"/>
    <property type="evidence" value="ECO:0007669"/>
    <property type="project" value="TreeGrafter"/>
</dbReference>
<organism evidence="5 6">
    <name type="scientific">Pleomassaria siparia CBS 279.74</name>
    <dbReference type="NCBI Taxonomy" id="1314801"/>
    <lineage>
        <taxon>Eukaryota</taxon>
        <taxon>Fungi</taxon>
        <taxon>Dikarya</taxon>
        <taxon>Ascomycota</taxon>
        <taxon>Pezizomycotina</taxon>
        <taxon>Dothideomycetes</taxon>
        <taxon>Pleosporomycetidae</taxon>
        <taxon>Pleosporales</taxon>
        <taxon>Pleomassariaceae</taxon>
        <taxon>Pleomassaria</taxon>
    </lineage>
</organism>
<proteinExistence type="inferred from homology"/>